<reference evidence="1 2" key="1">
    <citation type="journal article" date="2019" name="Emerg. Microbes Infect.">
        <title>Comprehensive subspecies identification of 175 nontuberculous mycobacteria species based on 7547 genomic profiles.</title>
        <authorList>
            <person name="Matsumoto Y."/>
            <person name="Kinjo T."/>
            <person name="Motooka D."/>
            <person name="Nabeya D."/>
            <person name="Jung N."/>
            <person name="Uechi K."/>
            <person name="Horii T."/>
            <person name="Iida T."/>
            <person name="Fujita J."/>
            <person name="Nakamura S."/>
        </authorList>
    </citation>
    <scope>NUCLEOTIDE SEQUENCE [LARGE SCALE GENOMIC DNA]</scope>
    <source>
        <strain evidence="1 2">JCM 13392</strain>
    </source>
</reference>
<accession>A0A7I9WFN9</accession>
<dbReference type="AlphaFoldDB" id="A0A7I9WFN9"/>
<dbReference type="Proteomes" id="UP000465241">
    <property type="component" value="Unassembled WGS sequence"/>
</dbReference>
<comment type="caution">
    <text evidence="1">The sequence shown here is derived from an EMBL/GenBank/DDBJ whole genome shotgun (WGS) entry which is preliminary data.</text>
</comment>
<name>A0A7I9WFN9_9MYCO</name>
<organism evidence="1 2">
    <name type="scientific">Mycolicibacterium murale</name>
    <dbReference type="NCBI Taxonomy" id="182220"/>
    <lineage>
        <taxon>Bacteria</taxon>
        <taxon>Bacillati</taxon>
        <taxon>Actinomycetota</taxon>
        <taxon>Actinomycetes</taxon>
        <taxon>Mycobacteriales</taxon>
        <taxon>Mycobacteriaceae</taxon>
        <taxon>Mycolicibacterium</taxon>
    </lineage>
</organism>
<evidence type="ECO:0000313" key="2">
    <source>
        <dbReference type="Proteomes" id="UP000465241"/>
    </source>
</evidence>
<gene>
    <name evidence="1" type="ORF">MMUR_06690</name>
</gene>
<dbReference type="EMBL" id="BLKT01000003">
    <property type="protein sequence ID" value="GFG56533.1"/>
    <property type="molecule type" value="Genomic_DNA"/>
</dbReference>
<keyword evidence="2" id="KW-1185">Reference proteome</keyword>
<protein>
    <submittedName>
        <fullName evidence="1">Uncharacterized protein</fullName>
    </submittedName>
</protein>
<sequence>MSETDSRTDSTSAAGNPKFTICAYRAGQMTSGDSDHLYVMCCSLPVDNHMAVCGQRLCCSVDFERDLPVGAAALKPLVGGGGLRQGDGRIHGGSAE</sequence>
<evidence type="ECO:0000313" key="1">
    <source>
        <dbReference type="EMBL" id="GFG56533.1"/>
    </source>
</evidence>
<proteinExistence type="predicted"/>